<gene>
    <name evidence="1" type="ORF">EV209_0952</name>
</gene>
<protein>
    <recommendedName>
        <fullName evidence="3">DNA-binding protein</fullName>
    </recommendedName>
</protein>
<name>A0A4Q7PPH5_9FIRM</name>
<comment type="caution">
    <text evidence="1">The sequence shown here is derived from an EMBL/GenBank/DDBJ whole genome shotgun (WGS) entry which is preliminary data.</text>
</comment>
<keyword evidence="2" id="KW-1185">Reference proteome</keyword>
<evidence type="ECO:0000313" key="1">
    <source>
        <dbReference type="EMBL" id="RZT02824.1"/>
    </source>
</evidence>
<dbReference type="Proteomes" id="UP000292927">
    <property type="component" value="Unassembled WGS sequence"/>
</dbReference>
<accession>A0A4Q7PPH5</accession>
<evidence type="ECO:0000313" key="2">
    <source>
        <dbReference type="Proteomes" id="UP000292927"/>
    </source>
</evidence>
<evidence type="ECO:0008006" key="3">
    <source>
        <dbReference type="Google" id="ProtNLM"/>
    </source>
</evidence>
<dbReference type="AlphaFoldDB" id="A0A4Q7PPH5"/>
<sequence>MEKNLFINASEVVDMLDVSKPYAYKLIQQFNKELAEKGYQIIPGRVSRKYFKERMYGLNE</sequence>
<organism evidence="1 2">
    <name type="scientific">Cuneatibacter caecimuris</name>
    <dbReference type="NCBI Taxonomy" id="1796618"/>
    <lineage>
        <taxon>Bacteria</taxon>
        <taxon>Bacillati</taxon>
        <taxon>Bacillota</taxon>
        <taxon>Clostridia</taxon>
        <taxon>Lachnospirales</taxon>
        <taxon>Lachnospiraceae</taxon>
        <taxon>Cuneatibacter</taxon>
    </lineage>
</organism>
<dbReference type="OrthoDB" id="3174733at2"/>
<reference evidence="1 2" key="1">
    <citation type="submission" date="2019-02" db="EMBL/GenBank/DDBJ databases">
        <title>Genomic Encyclopedia of Type Strains, Phase IV (KMG-IV): sequencing the most valuable type-strain genomes for metagenomic binning, comparative biology and taxonomic classification.</title>
        <authorList>
            <person name="Goeker M."/>
        </authorList>
    </citation>
    <scope>NUCLEOTIDE SEQUENCE [LARGE SCALE GENOMIC DNA]</scope>
    <source>
        <strain evidence="1 2">DSM 29486</strain>
    </source>
</reference>
<dbReference type="RefSeq" id="WP_130433530.1">
    <property type="nucleotide sequence ID" value="NZ_SGXF01000001.1"/>
</dbReference>
<dbReference type="EMBL" id="SGXF01000001">
    <property type="protein sequence ID" value="RZT02824.1"/>
    <property type="molecule type" value="Genomic_DNA"/>
</dbReference>
<proteinExistence type="predicted"/>